<gene>
    <name evidence="5" type="ORF">G4B88_015742</name>
</gene>
<evidence type="ECO:0000256" key="1">
    <source>
        <dbReference type="ARBA" id="ARBA00022729"/>
    </source>
</evidence>
<feature type="compositionally biased region" description="Pro residues" evidence="2">
    <location>
        <begin position="93"/>
        <end position="119"/>
    </location>
</feature>
<name>A0A7J6H6C6_CANSA</name>
<sequence length="188" mass="20944">MMMKQNVSILLLFCLTLMPLATHGFDFGCMKQFFEFQPCSLQVFNMKFLGFPISNTCCNKILQFANSGCSPPLPYSLFAQSKNSCVQNSTPLPSQPPPLFRPPSPPSRPVPPSPPPPHCNPSTNVPQNYTGNCNLGSCAMEMLDFYGERCPVISKPCCEFILEVVENCPNQDGKLARKSYEYCKNLKN</sequence>
<feature type="domain" description="Prolamin-like" evidence="4">
    <location>
        <begin position="29"/>
        <end position="76"/>
    </location>
</feature>
<accession>A0A7J6H6C6</accession>
<feature type="chain" id="PRO_5029573549" description="Prolamin-like domain-containing protein" evidence="3">
    <location>
        <begin position="25"/>
        <end position="188"/>
    </location>
</feature>
<feature type="signal peptide" evidence="3">
    <location>
        <begin position="1"/>
        <end position="24"/>
    </location>
</feature>
<dbReference type="Proteomes" id="UP000583929">
    <property type="component" value="Unassembled WGS sequence"/>
</dbReference>
<evidence type="ECO:0000313" key="5">
    <source>
        <dbReference type="EMBL" id="KAF4390852.1"/>
    </source>
</evidence>
<comment type="caution">
    <text evidence="5">The sequence shown here is derived from an EMBL/GenBank/DDBJ whole genome shotgun (WGS) entry which is preliminary data.</text>
</comment>
<feature type="region of interest" description="Disordered" evidence="2">
    <location>
        <begin position="87"/>
        <end position="121"/>
    </location>
</feature>
<keyword evidence="6" id="KW-1185">Reference proteome</keyword>
<evidence type="ECO:0000259" key="4">
    <source>
        <dbReference type="Pfam" id="PF05617"/>
    </source>
</evidence>
<protein>
    <recommendedName>
        <fullName evidence="4">Prolamin-like domain-containing protein</fullName>
    </recommendedName>
</protein>
<reference evidence="5 6" key="1">
    <citation type="journal article" date="2020" name="bioRxiv">
        <title>Sequence and annotation of 42 cannabis genomes reveals extensive copy number variation in cannabinoid synthesis and pathogen resistance genes.</title>
        <authorList>
            <person name="Mckernan K.J."/>
            <person name="Helbert Y."/>
            <person name="Kane L.T."/>
            <person name="Ebling H."/>
            <person name="Zhang L."/>
            <person name="Liu B."/>
            <person name="Eaton Z."/>
            <person name="Mclaughlin S."/>
            <person name="Kingan S."/>
            <person name="Baybayan P."/>
            <person name="Concepcion G."/>
            <person name="Jordan M."/>
            <person name="Riva A."/>
            <person name="Barbazuk W."/>
            <person name="Harkins T."/>
        </authorList>
    </citation>
    <scope>NUCLEOTIDE SEQUENCE [LARGE SCALE GENOMIC DNA]</scope>
    <source>
        <strain evidence="6">cv. Jamaican Lion 4</strain>
        <tissue evidence="5">Leaf</tissue>
    </source>
</reference>
<dbReference type="InterPro" id="IPR008502">
    <property type="entry name" value="Prolamin-like"/>
</dbReference>
<dbReference type="Pfam" id="PF05617">
    <property type="entry name" value="Prolamin_like"/>
    <property type="match status" value="1"/>
</dbReference>
<dbReference type="AlphaFoldDB" id="A0A7J6H6C6"/>
<dbReference type="EMBL" id="JAATIQ010000062">
    <property type="protein sequence ID" value="KAF4390852.1"/>
    <property type="molecule type" value="Genomic_DNA"/>
</dbReference>
<keyword evidence="1 3" id="KW-0732">Signal</keyword>
<organism evidence="5 6">
    <name type="scientific">Cannabis sativa</name>
    <name type="common">Hemp</name>
    <name type="synonym">Marijuana</name>
    <dbReference type="NCBI Taxonomy" id="3483"/>
    <lineage>
        <taxon>Eukaryota</taxon>
        <taxon>Viridiplantae</taxon>
        <taxon>Streptophyta</taxon>
        <taxon>Embryophyta</taxon>
        <taxon>Tracheophyta</taxon>
        <taxon>Spermatophyta</taxon>
        <taxon>Magnoliopsida</taxon>
        <taxon>eudicotyledons</taxon>
        <taxon>Gunneridae</taxon>
        <taxon>Pentapetalae</taxon>
        <taxon>rosids</taxon>
        <taxon>fabids</taxon>
        <taxon>Rosales</taxon>
        <taxon>Cannabaceae</taxon>
        <taxon>Cannabis</taxon>
    </lineage>
</organism>
<evidence type="ECO:0000313" key="6">
    <source>
        <dbReference type="Proteomes" id="UP000583929"/>
    </source>
</evidence>
<evidence type="ECO:0000256" key="3">
    <source>
        <dbReference type="SAM" id="SignalP"/>
    </source>
</evidence>
<proteinExistence type="predicted"/>
<evidence type="ECO:0000256" key="2">
    <source>
        <dbReference type="SAM" id="MobiDB-lite"/>
    </source>
</evidence>